<organism evidence="2 3">
    <name type="scientific">Staurois parvus</name>
    <dbReference type="NCBI Taxonomy" id="386267"/>
    <lineage>
        <taxon>Eukaryota</taxon>
        <taxon>Metazoa</taxon>
        <taxon>Chordata</taxon>
        <taxon>Craniata</taxon>
        <taxon>Vertebrata</taxon>
        <taxon>Euteleostomi</taxon>
        <taxon>Amphibia</taxon>
        <taxon>Batrachia</taxon>
        <taxon>Anura</taxon>
        <taxon>Neobatrachia</taxon>
        <taxon>Ranoidea</taxon>
        <taxon>Ranidae</taxon>
        <taxon>Staurois</taxon>
    </lineage>
</organism>
<reference evidence="2" key="1">
    <citation type="submission" date="2023-05" db="EMBL/GenBank/DDBJ databases">
        <authorList>
            <person name="Stuckert A."/>
        </authorList>
    </citation>
    <scope>NUCLEOTIDE SEQUENCE</scope>
</reference>
<dbReference type="EMBL" id="CATNWA010017824">
    <property type="protein sequence ID" value="CAI9603320.1"/>
    <property type="molecule type" value="Genomic_DNA"/>
</dbReference>
<feature type="region of interest" description="Disordered" evidence="1">
    <location>
        <begin position="119"/>
        <end position="150"/>
    </location>
</feature>
<name>A0ABN9G1V9_9NEOB</name>
<evidence type="ECO:0000313" key="3">
    <source>
        <dbReference type="Proteomes" id="UP001162483"/>
    </source>
</evidence>
<feature type="non-terminal residue" evidence="2">
    <location>
        <position position="1"/>
    </location>
</feature>
<comment type="caution">
    <text evidence="2">The sequence shown here is derived from an EMBL/GenBank/DDBJ whole genome shotgun (WGS) entry which is preliminary data.</text>
</comment>
<accession>A0ABN9G1V9</accession>
<dbReference type="Proteomes" id="UP001162483">
    <property type="component" value="Unassembled WGS sequence"/>
</dbReference>
<proteinExistence type="predicted"/>
<evidence type="ECO:0008006" key="4">
    <source>
        <dbReference type="Google" id="ProtNLM"/>
    </source>
</evidence>
<sequence length="150" mass="16999">GTGEVGLCRVHTYRIGTDTENDTRHPGREKWDCAESIHTEQGQIPRMTPPASGTGEVGLCRVHTYRMGTDSKNDTPASRTGEVGLCRVHTYRMGTDTENDTRHPGQEKWDCAESIHTEWGQIPRMTPGIRDRRSGTVQSPYIQNRDRYRE</sequence>
<keyword evidence="3" id="KW-1185">Reference proteome</keyword>
<evidence type="ECO:0000256" key="1">
    <source>
        <dbReference type="SAM" id="MobiDB-lite"/>
    </source>
</evidence>
<gene>
    <name evidence="2" type="ORF">SPARVUS_LOCUS13289713</name>
</gene>
<evidence type="ECO:0000313" key="2">
    <source>
        <dbReference type="EMBL" id="CAI9603320.1"/>
    </source>
</evidence>
<protein>
    <recommendedName>
        <fullName evidence="4">MHC class I antigen</fullName>
    </recommendedName>
</protein>